<sequence length="71" mass="7661">MTCTQCGQPGHNKRSCTNSKQSGRTTNSMSRATGKSSSTPKSRNNKRNAPLDHLGTQELVANHLAIAYDTL</sequence>
<dbReference type="OrthoDB" id="10415053at2759"/>
<feature type="domain" description="CCHC-type" evidence="3">
    <location>
        <begin position="3"/>
        <end position="18"/>
    </location>
</feature>
<feature type="region of interest" description="Disordered" evidence="2">
    <location>
        <begin position="1"/>
        <end position="55"/>
    </location>
</feature>
<feature type="compositionally biased region" description="Polar residues" evidence="2">
    <location>
        <begin position="15"/>
        <end position="42"/>
    </location>
</feature>
<dbReference type="GO" id="GO:0003676">
    <property type="term" value="F:nucleic acid binding"/>
    <property type="evidence" value="ECO:0007669"/>
    <property type="project" value="InterPro"/>
</dbReference>
<gene>
    <name evidence="4" type="ORF">J1N35_013012</name>
</gene>
<protein>
    <recommendedName>
        <fullName evidence="3">CCHC-type domain-containing protein</fullName>
    </recommendedName>
</protein>
<dbReference type="SMART" id="SM00343">
    <property type="entry name" value="ZnF_C2HC"/>
    <property type="match status" value="1"/>
</dbReference>
<keyword evidence="1" id="KW-0479">Metal-binding</keyword>
<evidence type="ECO:0000259" key="3">
    <source>
        <dbReference type="PROSITE" id="PS50158"/>
    </source>
</evidence>
<name>A0A9D3VU38_9ROSI</name>
<dbReference type="Proteomes" id="UP000828251">
    <property type="component" value="Unassembled WGS sequence"/>
</dbReference>
<reference evidence="4 5" key="1">
    <citation type="journal article" date="2021" name="Plant Biotechnol. J.">
        <title>Multi-omics assisted identification of the key and species-specific regulatory components of drought-tolerant mechanisms in Gossypium stocksii.</title>
        <authorList>
            <person name="Yu D."/>
            <person name="Ke L."/>
            <person name="Zhang D."/>
            <person name="Wu Y."/>
            <person name="Sun Y."/>
            <person name="Mei J."/>
            <person name="Sun J."/>
            <person name="Sun Y."/>
        </authorList>
    </citation>
    <scope>NUCLEOTIDE SEQUENCE [LARGE SCALE GENOMIC DNA]</scope>
    <source>
        <strain evidence="5">cv. E1</strain>
        <tissue evidence="4">Leaf</tissue>
    </source>
</reference>
<keyword evidence="5" id="KW-1185">Reference proteome</keyword>
<evidence type="ECO:0000256" key="2">
    <source>
        <dbReference type="SAM" id="MobiDB-lite"/>
    </source>
</evidence>
<keyword evidence="1" id="KW-0862">Zinc</keyword>
<dbReference type="SUPFAM" id="SSF57756">
    <property type="entry name" value="Retrovirus zinc finger-like domains"/>
    <property type="match status" value="1"/>
</dbReference>
<evidence type="ECO:0000313" key="4">
    <source>
        <dbReference type="EMBL" id="KAH1096091.1"/>
    </source>
</evidence>
<evidence type="ECO:0000313" key="5">
    <source>
        <dbReference type="Proteomes" id="UP000828251"/>
    </source>
</evidence>
<proteinExistence type="predicted"/>
<organism evidence="4 5">
    <name type="scientific">Gossypium stocksii</name>
    <dbReference type="NCBI Taxonomy" id="47602"/>
    <lineage>
        <taxon>Eukaryota</taxon>
        <taxon>Viridiplantae</taxon>
        <taxon>Streptophyta</taxon>
        <taxon>Embryophyta</taxon>
        <taxon>Tracheophyta</taxon>
        <taxon>Spermatophyta</taxon>
        <taxon>Magnoliopsida</taxon>
        <taxon>eudicotyledons</taxon>
        <taxon>Gunneridae</taxon>
        <taxon>Pentapetalae</taxon>
        <taxon>rosids</taxon>
        <taxon>malvids</taxon>
        <taxon>Malvales</taxon>
        <taxon>Malvaceae</taxon>
        <taxon>Malvoideae</taxon>
        <taxon>Gossypium</taxon>
    </lineage>
</organism>
<dbReference type="EMBL" id="JAIQCV010000005">
    <property type="protein sequence ID" value="KAH1096091.1"/>
    <property type="molecule type" value="Genomic_DNA"/>
</dbReference>
<comment type="caution">
    <text evidence="4">The sequence shown here is derived from an EMBL/GenBank/DDBJ whole genome shotgun (WGS) entry which is preliminary data.</text>
</comment>
<dbReference type="Gene3D" id="4.10.60.10">
    <property type="entry name" value="Zinc finger, CCHC-type"/>
    <property type="match status" value="1"/>
</dbReference>
<accession>A0A9D3VU38</accession>
<dbReference type="InterPro" id="IPR036875">
    <property type="entry name" value="Znf_CCHC_sf"/>
</dbReference>
<dbReference type="PROSITE" id="PS50158">
    <property type="entry name" value="ZF_CCHC"/>
    <property type="match status" value="1"/>
</dbReference>
<dbReference type="InterPro" id="IPR001878">
    <property type="entry name" value="Znf_CCHC"/>
</dbReference>
<dbReference type="AlphaFoldDB" id="A0A9D3VU38"/>
<evidence type="ECO:0000256" key="1">
    <source>
        <dbReference type="PROSITE-ProRule" id="PRU00047"/>
    </source>
</evidence>
<keyword evidence="1" id="KW-0863">Zinc-finger</keyword>
<dbReference type="GO" id="GO:0008270">
    <property type="term" value="F:zinc ion binding"/>
    <property type="evidence" value="ECO:0007669"/>
    <property type="project" value="UniProtKB-KW"/>
</dbReference>